<gene>
    <name evidence="1" type="primary">Nfu_g_1_025241</name>
</gene>
<dbReference type="AlphaFoldDB" id="A0A1A8E3I1"/>
<sequence length="42" mass="4586">SKISKPRPQGERCEGQAGEIMLINVKTDKPVVLNVHRPVASC</sequence>
<proteinExistence type="predicted"/>
<reference evidence="1" key="2">
    <citation type="submission" date="2016-06" db="EMBL/GenBank/DDBJ databases">
        <title>The genome of a short-lived fish provides insights into sex chromosome evolution and the genetic control of aging.</title>
        <authorList>
            <person name="Reichwald K."/>
            <person name="Felder M."/>
            <person name="Petzold A."/>
            <person name="Koch P."/>
            <person name="Groth M."/>
            <person name="Platzer M."/>
        </authorList>
    </citation>
    <scope>NUCLEOTIDE SEQUENCE</scope>
    <source>
        <tissue evidence="1">Brain</tissue>
    </source>
</reference>
<name>A0A1A8E3I1_NOTKA</name>
<accession>A0A1A8E3I1</accession>
<reference evidence="1" key="1">
    <citation type="submission" date="2016-05" db="EMBL/GenBank/DDBJ databases">
        <authorList>
            <person name="Lavstsen T."/>
            <person name="Jespersen J.S."/>
        </authorList>
    </citation>
    <scope>NUCLEOTIDE SEQUENCE</scope>
    <source>
        <tissue evidence="1">Brain</tissue>
    </source>
</reference>
<feature type="non-terminal residue" evidence="1">
    <location>
        <position position="1"/>
    </location>
</feature>
<protein>
    <submittedName>
        <fullName evidence="1">Uncharacterized protein</fullName>
    </submittedName>
</protein>
<feature type="non-terminal residue" evidence="1">
    <location>
        <position position="42"/>
    </location>
</feature>
<evidence type="ECO:0000313" key="1">
    <source>
        <dbReference type="EMBL" id="SBQ40742.1"/>
    </source>
</evidence>
<organism evidence="1">
    <name type="scientific">Nothobranchius kadleci</name>
    <name type="common">African annual killifish</name>
    <dbReference type="NCBI Taxonomy" id="1051664"/>
    <lineage>
        <taxon>Eukaryota</taxon>
        <taxon>Metazoa</taxon>
        <taxon>Chordata</taxon>
        <taxon>Craniata</taxon>
        <taxon>Vertebrata</taxon>
        <taxon>Euteleostomi</taxon>
        <taxon>Actinopterygii</taxon>
        <taxon>Neopterygii</taxon>
        <taxon>Teleostei</taxon>
        <taxon>Neoteleostei</taxon>
        <taxon>Acanthomorphata</taxon>
        <taxon>Ovalentaria</taxon>
        <taxon>Atherinomorphae</taxon>
        <taxon>Cyprinodontiformes</taxon>
        <taxon>Nothobranchiidae</taxon>
        <taxon>Nothobranchius</taxon>
    </lineage>
</organism>
<dbReference type="EMBL" id="HAEA01012262">
    <property type="protein sequence ID" value="SBQ40742.1"/>
    <property type="molecule type" value="Transcribed_RNA"/>
</dbReference>